<reference evidence="1" key="1">
    <citation type="submission" date="2020-08" db="EMBL/GenBank/DDBJ databases">
        <title>Genome sequencing and assembly of the red palm weevil Rhynchophorus ferrugineus.</title>
        <authorList>
            <person name="Dias G.B."/>
            <person name="Bergman C.M."/>
            <person name="Manee M."/>
        </authorList>
    </citation>
    <scope>NUCLEOTIDE SEQUENCE</scope>
    <source>
        <strain evidence="1">AA-2017</strain>
        <tissue evidence="1">Whole larva</tissue>
    </source>
</reference>
<evidence type="ECO:0000313" key="1">
    <source>
        <dbReference type="EMBL" id="KAF7269914.1"/>
    </source>
</evidence>
<accession>A0A834HYU5</accession>
<dbReference type="EMBL" id="JAACXV010014157">
    <property type="protein sequence ID" value="KAF7269914.1"/>
    <property type="molecule type" value="Genomic_DNA"/>
</dbReference>
<proteinExistence type="predicted"/>
<protein>
    <submittedName>
        <fullName evidence="1">Uncharacterized protein</fullName>
    </submittedName>
</protein>
<evidence type="ECO:0000313" key="2">
    <source>
        <dbReference type="Proteomes" id="UP000625711"/>
    </source>
</evidence>
<dbReference type="AlphaFoldDB" id="A0A834HYU5"/>
<dbReference type="Proteomes" id="UP000625711">
    <property type="component" value="Unassembled WGS sequence"/>
</dbReference>
<comment type="caution">
    <text evidence="1">The sequence shown here is derived from an EMBL/GenBank/DDBJ whole genome shotgun (WGS) entry which is preliminary data.</text>
</comment>
<gene>
    <name evidence="1" type="ORF">GWI33_017075</name>
</gene>
<keyword evidence="2" id="KW-1185">Reference proteome</keyword>
<organism evidence="1 2">
    <name type="scientific">Rhynchophorus ferrugineus</name>
    <name type="common">Red palm weevil</name>
    <name type="synonym">Curculio ferrugineus</name>
    <dbReference type="NCBI Taxonomy" id="354439"/>
    <lineage>
        <taxon>Eukaryota</taxon>
        <taxon>Metazoa</taxon>
        <taxon>Ecdysozoa</taxon>
        <taxon>Arthropoda</taxon>
        <taxon>Hexapoda</taxon>
        <taxon>Insecta</taxon>
        <taxon>Pterygota</taxon>
        <taxon>Neoptera</taxon>
        <taxon>Endopterygota</taxon>
        <taxon>Coleoptera</taxon>
        <taxon>Polyphaga</taxon>
        <taxon>Cucujiformia</taxon>
        <taxon>Curculionidae</taxon>
        <taxon>Dryophthorinae</taxon>
        <taxon>Rhynchophorus</taxon>
    </lineage>
</organism>
<sequence length="104" mass="12338">MRLRFFKGNYGDPVTLKARLGVLWTTHRLNSRQSRAGLGLAWRTRLLFETFSSSGWRPYRHMNEKQMKRLETFSGGNWSFFPSRNFLLRQRDFKVKHCAGRVGK</sequence>
<name>A0A834HYU5_RHYFE</name>